<dbReference type="EMBL" id="MK500301">
    <property type="protein sequence ID" value="QBK85000.1"/>
    <property type="molecule type" value="Genomic_DNA"/>
</dbReference>
<gene>
    <name evidence="3" type="ORF">LCDPAC02_01990</name>
</gene>
<evidence type="ECO:0000256" key="2">
    <source>
        <dbReference type="SAM" id="Phobius"/>
    </source>
</evidence>
<organism evidence="3">
    <name type="scientific">Pithovirus LCDPAC02</name>
    <dbReference type="NCBI Taxonomy" id="2506601"/>
    <lineage>
        <taxon>Viruses</taxon>
        <taxon>Pithoviruses</taxon>
    </lineage>
</organism>
<evidence type="ECO:0000313" key="3">
    <source>
        <dbReference type="EMBL" id="QBK85000.1"/>
    </source>
</evidence>
<keyword evidence="1" id="KW-0175">Coiled coil</keyword>
<keyword evidence="2" id="KW-0472">Membrane</keyword>
<feature type="transmembrane region" description="Helical" evidence="2">
    <location>
        <begin position="20"/>
        <end position="46"/>
    </location>
</feature>
<reference evidence="3" key="1">
    <citation type="journal article" date="2019" name="MBio">
        <title>Virus Genomes from Deep Sea Sediments Expand the Ocean Megavirome and Support Independent Origins of Viral Gigantism.</title>
        <authorList>
            <person name="Backstrom D."/>
            <person name="Yutin N."/>
            <person name="Jorgensen S.L."/>
            <person name="Dharamshi J."/>
            <person name="Homa F."/>
            <person name="Zaremba-Niedwiedzka K."/>
            <person name="Spang A."/>
            <person name="Wolf Y.I."/>
            <person name="Koonin E.V."/>
            <person name="Ettema T.J."/>
        </authorList>
    </citation>
    <scope>NUCLEOTIDE SEQUENCE</scope>
</reference>
<evidence type="ECO:0000256" key="1">
    <source>
        <dbReference type="SAM" id="Coils"/>
    </source>
</evidence>
<name>A0A481YPR3_9VIRU</name>
<protein>
    <submittedName>
        <fullName evidence="3">Uncharacterized protein</fullName>
    </submittedName>
</protein>
<accession>A0A481YPR3</accession>
<sequence>MDKKITVVKPGIFRDKSEEVGVYIFFQAVGIFLSILIFILPLVLAINKARNLKLILDKAKNEGKELTNIILDLNDQYQTNFKEGISGIINNENVLDEDLCILIKTAQSINTFEGRELIDLNTPDICNQNLDLKNKKC</sequence>
<proteinExistence type="predicted"/>
<keyword evidence="2" id="KW-1133">Transmembrane helix</keyword>
<feature type="coiled-coil region" evidence="1">
    <location>
        <begin position="42"/>
        <end position="76"/>
    </location>
</feature>
<keyword evidence="2" id="KW-0812">Transmembrane</keyword>